<accession>A0A0E9VMW0</accession>
<name>A0A0E9VMW0_ANGAN</name>
<proteinExistence type="predicted"/>
<evidence type="ECO:0000313" key="1">
    <source>
        <dbReference type="EMBL" id="JAH78588.1"/>
    </source>
</evidence>
<dbReference type="EMBL" id="GBXM01029989">
    <property type="protein sequence ID" value="JAH78588.1"/>
    <property type="molecule type" value="Transcribed_RNA"/>
</dbReference>
<reference evidence="1" key="2">
    <citation type="journal article" date="2015" name="Fish Shellfish Immunol.">
        <title>Early steps in the European eel (Anguilla anguilla)-Vibrio vulnificus interaction in the gills: Role of the RtxA13 toxin.</title>
        <authorList>
            <person name="Callol A."/>
            <person name="Pajuelo D."/>
            <person name="Ebbesson L."/>
            <person name="Teles M."/>
            <person name="MacKenzie S."/>
            <person name="Amaro C."/>
        </authorList>
    </citation>
    <scope>NUCLEOTIDE SEQUENCE</scope>
</reference>
<dbReference type="AlphaFoldDB" id="A0A0E9VMW0"/>
<reference evidence="1" key="1">
    <citation type="submission" date="2014-11" db="EMBL/GenBank/DDBJ databases">
        <authorList>
            <person name="Amaro Gonzalez C."/>
        </authorList>
    </citation>
    <scope>NUCLEOTIDE SEQUENCE</scope>
</reference>
<organism evidence="1">
    <name type="scientific">Anguilla anguilla</name>
    <name type="common">European freshwater eel</name>
    <name type="synonym">Muraena anguilla</name>
    <dbReference type="NCBI Taxonomy" id="7936"/>
    <lineage>
        <taxon>Eukaryota</taxon>
        <taxon>Metazoa</taxon>
        <taxon>Chordata</taxon>
        <taxon>Craniata</taxon>
        <taxon>Vertebrata</taxon>
        <taxon>Euteleostomi</taxon>
        <taxon>Actinopterygii</taxon>
        <taxon>Neopterygii</taxon>
        <taxon>Teleostei</taxon>
        <taxon>Anguilliformes</taxon>
        <taxon>Anguillidae</taxon>
        <taxon>Anguilla</taxon>
    </lineage>
</organism>
<sequence>MFVSDHCIKLECDVAVQFFGCNYLVL</sequence>
<protein>
    <submittedName>
        <fullName evidence="1">Uncharacterized protein</fullName>
    </submittedName>
</protein>